<dbReference type="Pfam" id="PF02566">
    <property type="entry name" value="OsmC"/>
    <property type="match status" value="1"/>
</dbReference>
<accession>A0ABX7VXS4</accession>
<dbReference type="EMBL" id="CP046956">
    <property type="protein sequence ID" value="QTN01364.1"/>
    <property type="molecule type" value="Genomic_DNA"/>
</dbReference>
<sequence length="82" mass="9150">MAARKIPTYPDKIKGSFKGTIEAPEGVLKITKIAGHYDLTIPKGTREKAERALHVFDRNCPVSQTLKGSVKIEHSWSITEEE</sequence>
<reference evidence="1 2" key="1">
    <citation type="submission" date="2019-12" db="EMBL/GenBank/DDBJ databases">
        <title>The whole genome sequencing of a strain isolated from a Mars analog, Dalangtan Playa.</title>
        <authorList>
            <person name="Huang T."/>
        </authorList>
    </citation>
    <scope>NUCLEOTIDE SEQUENCE [LARGE SCALE GENOMIC DNA]</scope>
    <source>
        <strain evidence="1 2">DP4-553-S</strain>
    </source>
</reference>
<dbReference type="InterPro" id="IPR015946">
    <property type="entry name" value="KH_dom-like_a/b"/>
</dbReference>
<name>A0ABX7VXS4_9BACI</name>
<dbReference type="InterPro" id="IPR036102">
    <property type="entry name" value="OsmC/Ohrsf"/>
</dbReference>
<protein>
    <recommendedName>
        <fullName evidence="3">OsmC-like protein</fullName>
    </recommendedName>
</protein>
<keyword evidence="2" id="KW-1185">Reference proteome</keyword>
<evidence type="ECO:0000313" key="1">
    <source>
        <dbReference type="EMBL" id="QTN01364.1"/>
    </source>
</evidence>
<evidence type="ECO:0000313" key="2">
    <source>
        <dbReference type="Proteomes" id="UP000665043"/>
    </source>
</evidence>
<dbReference type="SUPFAM" id="SSF82784">
    <property type="entry name" value="OsmC-like"/>
    <property type="match status" value="1"/>
</dbReference>
<organism evidence="1 2">
    <name type="scientific">Sediminibacillus dalangtanensis</name>
    <dbReference type="NCBI Taxonomy" id="2729421"/>
    <lineage>
        <taxon>Bacteria</taxon>
        <taxon>Bacillati</taxon>
        <taxon>Bacillota</taxon>
        <taxon>Bacilli</taxon>
        <taxon>Bacillales</taxon>
        <taxon>Bacillaceae</taxon>
        <taxon>Sediminibacillus</taxon>
    </lineage>
</organism>
<evidence type="ECO:0008006" key="3">
    <source>
        <dbReference type="Google" id="ProtNLM"/>
    </source>
</evidence>
<dbReference type="Proteomes" id="UP000665043">
    <property type="component" value="Chromosome"/>
</dbReference>
<dbReference type="InterPro" id="IPR003718">
    <property type="entry name" value="OsmC/Ohr_fam"/>
</dbReference>
<dbReference type="Gene3D" id="3.30.300.20">
    <property type="match status" value="1"/>
</dbReference>
<gene>
    <name evidence="1" type="ORF">ERJ70_03350</name>
</gene>
<proteinExistence type="predicted"/>